<organism evidence="1">
    <name type="scientific">marine sediment metagenome</name>
    <dbReference type="NCBI Taxonomy" id="412755"/>
    <lineage>
        <taxon>unclassified sequences</taxon>
        <taxon>metagenomes</taxon>
        <taxon>ecological metagenomes</taxon>
    </lineage>
</organism>
<comment type="caution">
    <text evidence="1">The sequence shown here is derived from an EMBL/GenBank/DDBJ whole genome shotgun (WGS) entry which is preliminary data.</text>
</comment>
<gene>
    <name evidence="1" type="ORF">LCGC14_0885400</name>
</gene>
<dbReference type="AlphaFoldDB" id="A0A0F9P0T0"/>
<dbReference type="Gene3D" id="3.40.50.300">
    <property type="entry name" value="P-loop containing nucleotide triphosphate hydrolases"/>
    <property type="match status" value="1"/>
</dbReference>
<dbReference type="EMBL" id="LAZR01002807">
    <property type="protein sequence ID" value="KKN25380.1"/>
    <property type="molecule type" value="Genomic_DNA"/>
</dbReference>
<evidence type="ECO:0000313" key="1">
    <source>
        <dbReference type="EMBL" id="KKN25380.1"/>
    </source>
</evidence>
<protein>
    <recommendedName>
        <fullName evidence="2">Terminase large subunit gp17-like C-terminal domain-containing protein</fullName>
    </recommendedName>
</protein>
<proteinExistence type="predicted"/>
<name>A0A0F9P0T0_9ZZZZ</name>
<sequence length="490" mass="55235">MNIAPEQALMMQERWQADPILFMTEVLDVKQEHVWDKMEDVAYSVRDNLRTCVYAGHGVSKSFSAARIALWFLTAYGPKATVITTAPSNDQVENILWREIAVAYNGAKYQMDGVLTRKKLDMGSNLEPPEGKWFAYGFATTPDTVTGEATRFQGYHNDHILVIFDEAAGILPQIWRAAEHLLTSGHTRWLAIGNPTSPYGNFAACEDDDKWSITTISVKDTPNFKAGKDVIPGVSGREYEKTMRDKYGEDSNEYKVRICGKKPSYGEGTFYGERVAQAEQRNHIRDFPIEHTIPVHTFWDVGPRNTAIIFARLVNGWLQIVDADYDDTGRGWSGHAIMLQRKPYIYGDHWAPTDLIGSNARNMSGEVNIDLAREAGIDFKIMMAHSFADRIAATNNIIATKVLFYSKSPGVQMLLSALRKYRQRRNEQLSTDENPSYFKDPVKDWTRHPADAFGGMAIVYRFNGIALYLPDAEPVGALSSWDYDPFEGGL</sequence>
<evidence type="ECO:0008006" key="2">
    <source>
        <dbReference type="Google" id="ProtNLM"/>
    </source>
</evidence>
<reference evidence="1" key="1">
    <citation type="journal article" date="2015" name="Nature">
        <title>Complex archaea that bridge the gap between prokaryotes and eukaryotes.</title>
        <authorList>
            <person name="Spang A."/>
            <person name="Saw J.H."/>
            <person name="Jorgensen S.L."/>
            <person name="Zaremba-Niedzwiedzka K."/>
            <person name="Martijn J."/>
            <person name="Lind A.E."/>
            <person name="van Eijk R."/>
            <person name="Schleper C."/>
            <person name="Guy L."/>
            <person name="Ettema T.J."/>
        </authorList>
    </citation>
    <scope>NUCLEOTIDE SEQUENCE</scope>
</reference>
<accession>A0A0F9P0T0</accession>
<dbReference type="InterPro" id="IPR027417">
    <property type="entry name" value="P-loop_NTPase"/>
</dbReference>